<protein>
    <submittedName>
        <fullName evidence="2">Uncharacterized protein</fullName>
    </submittedName>
</protein>
<dbReference type="AlphaFoldDB" id="A0A5S5C8K1"/>
<keyword evidence="3" id="KW-1185">Reference proteome</keyword>
<evidence type="ECO:0000256" key="1">
    <source>
        <dbReference type="SAM" id="Phobius"/>
    </source>
</evidence>
<sequence>MKLYWPAQFDANEWFLLLSLLAVGGFSLWLPRRFPLIITALLYAMGPVMAMNADFLLGVPPIDVYNINDSGRYEVFDLLFYLVYAPFSYVFVYFYNRWRVRGLVVSLYVLGFSALGVGYEQIANWCHVFQYKNWNLGYSFAIYVFVQTLYLALAWGIRQIYEHTKREDAPEWP</sequence>
<feature type="transmembrane region" description="Helical" evidence="1">
    <location>
        <begin position="78"/>
        <end position="95"/>
    </location>
</feature>
<reference evidence="2 3" key="1">
    <citation type="submission" date="2019-07" db="EMBL/GenBank/DDBJ databases">
        <title>Genomic Encyclopedia of Type Strains, Phase III (KMG-III): the genomes of soil and plant-associated and newly described type strains.</title>
        <authorList>
            <person name="Whitman W."/>
        </authorList>
    </citation>
    <scope>NUCLEOTIDE SEQUENCE [LARGE SCALE GENOMIC DNA]</scope>
    <source>
        <strain evidence="2 3">BL24</strain>
    </source>
</reference>
<comment type="caution">
    <text evidence="2">The sequence shown here is derived from an EMBL/GenBank/DDBJ whole genome shotgun (WGS) entry which is preliminary data.</text>
</comment>
<feature type="transmembrane region" description="Helical" evidence="1">
    <location>
        <begin position="102"/>
        <end position="119"/>
    </location>
</feature>
<keyword evidence="1" id="KW-1133">Transmembrane helix</keyword>
<evidence type="ECO:0000313" key="2">
    <source>
        <dbReference type="EMBL" id="TYP75627.1"/>
    </source>
</evidence>
<name>A0A5S5C8K1_9BACL</name>
<keyword evidence="1" id="KW-0472">Membrane</keyword>
<dbReference type="Proteomes" id="UP000323257">
    <property type="component" value="Unassembled WGS sequence"/>
</dbReference>
<feature type="transmembrane region" description="Helical" evidence="1">
    <location>
        <begin position="14"/>
        <end position="30"/>
    </location>
</feature>
<feature type="transmembrane region" description="Helical" evidence="1">
    <location>
        <begin position="37"/>
        <end position="58"/>
    </location>
</feature>
<feature type="transmembrane region" description="Helical" evidence="1">
    <location>
        <begin position="139"/>
        <end position="157"/>
    </location>
</feature>
<keyword evidence="1" id="KW-0812">Transmembrane</keyword>
<organism evidence="2 3">
    <name type="scientific">Paenibacillus methanolicus</name>
    <dbReference type="NCBI Taxonomy" id="582686"/>
    <lineage>
        <taxon>Bacteria</taxon>
        <taxon>Bacillati</taxon>
        <taxon>Bacillota</taxon>
        <taxon>Bacilli</taxon>
        <taxon>Bacillales</taxon>
        <taxon>Paenibacillaceae</taxon>
        <taxon>Paenibacillus</taxon>
    </lineage>
</organism>
<evidence type="ECO:0000313" key="3">
    <source>
        <dbReference type="Proteomes" id="UP000323257"/>
    </source>
</evidence>
<gene>
    <name evidence="2" type="ORF">BCM02_104307</name>
</gene>
<dbReference type="OrthoDB" id="2381462at2"/>
<dbReference type="RefSeq" id="WP_148929546.1">
    <property type="nucleotide sequence ID" value="NZ_VNHS01000004.1"/>
</dbReference>
<dbReference type="EMBL" id="VNHS01000004">
    <property type="protein sequence ID" value="TYP75627.1"/>
    <property type="molecule type" value="Genomic_DNA"/>
</dbReference>
<proteinExistence type="predicted"/>
<accession>A0A5S5C8K1</accession>